<dbReference type="InterPro" id="IPR036259">
    <property type="entry name" value="MFS_trans_sf"/>
</dbReference>
<dbReference type="AlphaFoldDB" id="A0A940M5M9"/>
<keyword evidence="6 9" id="KW-0472">Membrane</keyword>
<comment type="subcellular location">
    <subcellularLocation>
        <location evidence="1">Cell membrane</location>
        <topology evidence="1">Multi-pass membrane protein</topology>
    </subcellularLocation>
</comment>
<keyword evidence="3" id="KW-1003">Cell membrane</keyword>
<feature type="transmembrane region" description="Helical" evidence="9">
    <location>
        <begin position="32"/>
        <end position="56"/>
    </location>
</feature>
<dbReference type="RefSeq" id="WP_209338366.1">
    <property type="nucleotide sequence ID" value="NZ_JAGIQL010000007.1"/>
</dbReference>
<dbReference type="GO" id="GO:0046677">
    <property type="term" value="P:response to antibiotic"/>
    <property type="evidence" value="ECO:0007669"/>
    <property type="project" value="UniProtKB-KW"/>
</dbReference>
<feature type="transmembrane region" description="Helical" evidence="9">
    <location>
        <begin position="129"/>
        <end position="146"/>
    </location>
</feature>
<evidence type="ECO:0000256" key="9">
    <source>
        <dbReference type="SAM" id="Phobius"/>
    </source>
</evidence>
<dbReference type="InterPro" id="IPR004638">
    <property type="entry name" value="EmrB-like"/>
</dbReference>
<comment type="caution">
    <text evidence="11">The sequence shown here is derived from an EMBL/GenBank/DDBJ whole genome shotgun (WGS) entry which is preliminary data.</text>
</comment>
<organism evidence="11 12">
    <name type="scientific">Streptomyces montanisoli</name>
    <dbReference type="NCBI Taxonomy" id="2798581"/>
    <lineage>
        <taxon>Bacteria</taxon>
        <taxon>Bacillati</taxon>
        <taxon>Actinomycetota</taxon>
        <taxon>Actinomycetes</taxon>
        <taxon>Kitasatosporales</taxon>
        <taxon>Streptomycetaceae</taxon>
        <taxon>Streptomyces</taxon>
    </lineage>
</organism>
<dbReference type="Gene3D" id="1.20.1720.10">
    <property type="entry name" value="Multidrug resistance protein D"/>
    <property type="match status" value="1"/>
</dbReference>
<gene>
    <name evidence="11" type="ORF">JFN87_03590</name>
</gene>
<evidence type="ECO:0000313" key="11">
    <source>
        <dbReference type="EMBL" id="MBP0456585.1"/>
    </source>
</evidence>
<dbReference type="GO" id="GO:0022857">
    <property type="term" value="F:transmembrane transporter activity"/>
    <property type="evidence" value="ECO:0007669"/>
    <property type="project" value="InterPro"/>
</dbReference>
<dbReference type="PANTHER" id="PTHR42718">
    <property type="entry name" value="MAJOR FACILITATOR SUPERFAMILY MULTIDRUG TRANSPORTER MFSC"/>
    <property type="match status" value="1"/>
</dbReference>
<dbReference type="NCBIfam" id="TIGR00711">
    <property type="entry name" value="efflux_EmrB"/>
    <property type="match status" value="1"/>
</dbReference>
<dbReference type="SUPFAM" id="SSF103473">
    <property type="entry name" value="MFS general substrate transporter"/>
    <property type="match status" value="1"/>
</dbReference>
<feature type="transmembrane region" description="Helical" evidence="9">
    <location>
        <begin position="425"/>
        <end position="443"/>
    </location>
</feature>
<feature type="compositionally biased region" description="Basic and acidic residues" evidence="8">
    <location>
        <begin position="1"/>
        <end position="12"/>
    </location>
</feature>
<feature type="transmembrane region" description="Helical" evidence="9">
    <location>
        <begin position="220"/>
        <end position="238"/>
    </location>
</feature>
<dbReference type="PANTHER" id="PTHR42718:SF42">
    <property type="entry name" value="EXPORT PROTEIN"/>
    <property type="match status" value="1"/>
</dbReference>
<keyword evidence="5 9" id="KW-1133">Transmembrane helix</keyword>
<reference evidence="11" key="1">
    <citation type="submission" date="2021-03" db="EMBL/GenBank/DDBJ databases">
        <title>Whole genome sequence of Streptomyces bomunensis MMS17-BM035.</title>
        <authorList>
            <person name="Lee J.H."/>
        </authorList>
    </citation>
    <scope>NUCLEOTIDE SEQUENCE</scope>
    <source>
        <strain evidence="11">MMS17-BM035</strain>
    </source>
</reference>
<dbReference type="Proteomes" id="UP000670475">
    <property type="component" value="Unassembled WGS sequence"/>
</dbReference>
<dbReference type="EMBL" id="JAGIQL010000007">
    <property type="protein sequence ID" value="MBP0456585.1"/>
    <property type="molecule type" value="Genomic_DNA"/>
</dbReference>
<accession>A0A940M5M9</accession>
<feature type="transmembrane region" description="Helical" evidence="9">
    <location>
        <begin position="319"/>
        <end position="345"/>
    </location>
</feature>
<dbReference type="GO" id="GO:0005886">
    <property type="term" value="C:plasma membrane"/>
    <property type="evidence" value="ECO:0007669"/>
    <property type="project" value="UniProtKB-SubCell"/>
</dbReference>
<dbReference type="PRINTS" id="PR01036">
    <property type="entry name" value="TCRTETB"/>
</dbReference>
<evidence type="ECO:0000313" key="12">
    <source>
        <dbReference type="Proteomes" id="UP000670475"/>
    </source>
</evidence>
<feature type="transmembrane region" description="Helical" evidence="9">
    <location>
        <begin position="158"/>
        <end position="177"/>
    </location>
</feature>
<protein>
    <submittedName>
        <fullName evidence="11">MFS transporter</fullName>
    </submittedName>
</protein>
<feature type="transmembrane region" description="Helical" evidence="9">
    <location>
        <begin position="499"/>
        <end position="516"/>
    </location>
</feature>
<evidence type="ECO:0000256" key="3">
    <source>
        <dbReference type="ARBA" id="ARBA00022475"/>
    </source>
</evidence>
<evidence type="ECO:0000256" key="7">
    <source>
        <dbReference type="ARBA" id="ARBA00023251"/>
    </source>
</evidence>
<feature type="region of interest" description="Disordered" evidence="8">
    <location>
        <begin position="1"/>
        <end position="20"/>
    </location>
</feature>
<evidence type="ECO:0000256" key="2">
    <source>
        <dbReference type="ARBA" id="ARBA00022448"/>
    </source>
</evidence>
<dbReference type="InterPro" id="IPR020846">
    <property type="entry name" value="MFS_dom"/>
</dbReference>
<proteinExistence type="predicted"/>
<feature type="transmembrane region" description="Helical" evidence="9">
    <location>
        <begin position="290"/>
        <end position="313"/>
    </location>
</feature>
<feature type="transmembrane region" description="Helical" evidence="9">
    <location>
        <begin position="250"/>
        <end position="269"/>
    </location>
</feature>
<keyword evidence="2" id="KW-0813">Transport</keyword>
<evidence type="ECO:0000256" key="1">
    <source>
        <dbReference type="ARBA" id="ARBA00004651"/>
    </source>
</evidence>
<name>A0A940M5M9_9ACTN</name>
<evidence type="ECO:0000256" key="4">
    <source>
        <dbReference type="ARBA" id="ARBA00022692"/>
    </source>
</evidence>
<evidence type="ECO:0000256" key="5">
    <source>
        <dbReference type="ARBA" id="ARBA00022989"/>
    </source>
</evidence>
<feature type="transmembrane region" description="Helical" evidence="9">
    <location>
        <begin position="102"/>
        <end position="123"/>
    </location>
</feature>
<dbReference type="PROSITE" id="PS50850">
    <property type="entry name" value="MFS"/>
    <property type="match status" value="1"/>
</dbReference>
<evidence type="ECO:0000256" key="8">
    <source>
        <dbReference type="SAM" id="MobiDB-lite"/>
    </source>
</evidence>
<feature type="domain" description="Major facilitator superfamily (MFS) profile" evidence="10">
    <location>
        <begin position="34"/>
        <end position="520"/>
    </location>
</feature>
<keyword evidence="4 9" id="KW-0812">Transmembrane</keyword>
<evidence type="ECO:0000256" key="6">
    <source>
        <dbReference type="ARBA" id="ARBA00023136"/>
    </source>
</evidence>
<dbReference type="Pfam" id="PF07690">
    <property type="entry name" value="MFS_1"/>
    <property type="match status" value="1"/>
</dbReference>
<dbReference type="CDD" id="cd17321">
    <property type="entry name" value="MFS_MMR_MDR_like"/>
    <property type="match status" value="1"/>
</dbReference>
<keyword evidence="7" id="KW-0046">Antibiotic resistance</keyword>
<feature type="transmembrane region" description="Helical" evidence="9">
    <location>
        <begin position="381"/>
        <end position="404"/>
    </location>
</feature>
<dbReference type="Gene3D" id="1.20.1250.20">
    <property type="entry name" value="MFS general substrate transporter like domains"/>
    <property type="match status" value="1"/>
</dbReference>
<feature type="transmembrane region" description="Helical" evidence="9">
    <location>
        <begin position="189"/>
        <end position="208"/>
    </location>
</feature>
<dbReference type="InterPro" id="IPR011701">
    <property type="entry name" value="MFS"/>
</dbReference>
<sequence>MPIADPDPREVRPAAPAVDNPRGLPLSRGRRAAVLLVLCVSLFMAMLDNTVVNVALPSVQNHLDAGISDLQWIVDGYSLSLAALMLTAGTVGDLYGRRRVFLLGLLLFGAGSAVSALAGHVALLIAGRVLQGAGAAAFMPGTLSIIRQVYTDERERATAIGVWAGVSGLGLGLGPIVGGPIVDHFGWRWVFWLNVPIALFGIVAGRLLVPESSDRAGRTLDPGGQLLAVVGVGAAVYATIEGPARGWGDAWVVGGYAVAAVALPLFVLVEHRVRSPLLDLRLFRDRLFSGALLNGLLLYLGMFSVLYFLSLWLQEVLGWSATGAGLVVMPAMVVVAAVTPLAGWIAGRFGAGYPMTAGLLVSAFAMAGMAQYGVGASLRSYWWLLPVIGLGMGLVLTPITATALARVPARRAGMASAAANTLRELGGVVGVAALGSTLTAAMHHDLSARLTALGLGTGERAHFLAQLHGGTRLSDAGLPAAVAKAANASYVRGLHVAEYSGAAVLLVGCLVSLVLVGRGRLDSGGKAADDG</sequence>
<keyword evidence="12" id="KW-1185">Reference proteome</keyword>
<feature type="transmembrane region" description="Helical" evidence="9">
    <location>
        <begin position="76"/>
        <end position="95"/>
    </location>
</feature>
<evidence type="ECO:0000259" key="10">
    <source>
        <dbReference type="PROSITE" id="PS50850"/>
    </source>
</evidence>